<evidence type="ECO:0000256" key="4">
    <source>
        <dbReference type="ARBA" id="ARBA00023088"/>
    </source>
</evidence>
<feature type="compositionally biased region" description="Low complexity" evidence="5">
    <location>
        <begin position="780"/>
        <end position="807"/>
    </location>
</feature>
<evidence type="ECO:0000256" key="5">
    <source>
        <dbReference type="SAM" id="MobiDB-lite"/>
    </source>
</evidence>
<keyword evidence="2" id="KW-0964">Secreted</keyword>
<dbReference type="PROSITE" id="PS50847">
    <property type="entry name" value="GRAM_POS_ANCHORING"/>
    <property type="match status" value="1"/>
</dbReference>
<evidence type="ECO:0000256" key="3">
    <source>
        <dbReference type="ARBA" id="ARBA00022729"/>
    </source>
</evidence>
<protein>
    <submittedName>
        <fullName evidence="8">LPXTG cell wall anchor domain-containing protein</fullName>
    </submittedName>
</protein>
<evidence type="ECO:0000313" key="9">
    <source>
        <dbReference type="Proteomes" id="UP001299235"/>
    </source>
</evidence>
<evidence type="ECO:0000259" key="7">
    <source>
        <dbReference type="PROSITE" id="PS50847"/>
    </source>
</evidence>
<name>A0ABS8EY22_9FIRM</name>
<feature type="compositionally biased region" description="Low complexity" evidence="5">
    <location>
        <begin position="46"/>
        <end position="57"/>
    </location>
</feature>
<dbReference type="InterPro" id="IPR019931">
    <property type="entry name" value="LPXTG_anchor"/>
</dbReference>
<feature type="domain" description="Gram-positive cocci surface proteins LPxTG" evidence="7">
    <location>
        <begin position="802"/>
        <end position="837"/>
    </location>
</feature>
<evidence type="ECO:0000256" key="2">
    <source>
        <dbReference type="ARBA" id="ARBA00022525"/>
    </source>
</evidence>
<keyword evidence="9" id="KW-1185">Reference proteome</keyword>
<keyword evidence="3 6" id="KW-0732">Signal</keyword>
<feature type="signal peptide" evidence="6">
    <location>
        <begin position="1"/>
        <end position="29"/>
    </location>
</feature>
<keyword evidence="1" id="KW-0134">Cell wall</keyword>
<accession>A0ABS8EY22</accession>
<dbReference type="EMBL" id="JAJEQE010000026">
    <property type="protein sequence ID" value="MCC2149322.1"/>
    <property type="molecule type" value="Genomic_DNA"/>
</dbReference>
<dbReference type="NCBIfam" id="TIGR01167">
    <property type="entry name" value="LPXTG_anchor"/>
    <property type="match status" value="1"/>
</dbReference>
<sequence length="837" mass="89309">MKLKLLKKLMIICMSFSLSVSMVPASVLAAGKDSSEGDTQAVQVISSDTESESANTETETKNQETKHHKDKETEIKGGFVPESESQAVIESEAVITEQTPQTEGEAGQKKGAVGKKTRDIANKDGCDIIDGVLTVTGNEATIVMNNGESVSEVRVDAGKTLHVYLLGTETNTIDKITGEGTVILEKGGSEGTEVSNGKLSVSGEISVANLTVNGGTLLGSAEITSTNIVFTQGAIACKVKSGSTVKSSSGSAKELKKLTLSVGKADVPCVVSGITVGGSVKGESIVWSDADGKVTVYVDNLATAKCIVQTYETKIENKSDLTITTENWTYASGNMKVEDTATSSVTVGGDVTSTYGEETLSNKAIVKVTDKNDYITSVKMNAKNYDSSMDDALKVESVSDGLGGYKITKNNKYQIPTTEEYKISKVTVKDKLGYEHTLSGTVNYTVEKKVLTPSVVPAKSSTTSQSKITKTYDGTTEAADACKLSGFVNTETQDANEISKAVAAGGSVGAYFKTATYTYDSSDVATASKVTVTLEFKEGSDLDKKYTIEPLDISAEITKAPLTEKLMKSLGITLTKPEVTERHYQYLKYKTVAGQEYAYSEKAKDDEWKLAKKASTITYVNEVDGEEQDLKAGTSYKIYTRIPESDNYLASDPVSVSVKTLRAPQEAKESDVKFTGVTDNSTQKLNTALTFTATGSTYVDDKDYKPSADDEKYVPYSWKLTDTTTWKGDKSTQTFTMTPTQAGTYTIVATFRKYVYDGKKWVYSEGDDVKKSITFKANESGTSSSTSGSGSSSSSSGSTNTAAKTGDTTPVVPVAAALVVSGAALALTLKKRKKEEK</sequence>
<dbReference type="RefSeq" id="WP_248835453.1">
    <property type="nucleotide sequence ID" value="NZ_JAJEQE010000026.1"/>
</dbReference>
<evidence type="ECO:0000256" key="1">
    <source>
        <dbReference type="ARBA" id="ARBA00022512"/>
    </source>
</evidence>
<comment type="caution">
    <text evidence="8">The sequence shown here is derived from an EMBL/GenBank/DDBJ whole genome shotgun (WGS) entry which is preliminary data.</text>
</comment>
<feature type="chain" id="PRO_5046859551" evidence="6">
    <location>
        <begin position="30"/>
        <end position="837"/>
    </location>
</feature>
<dbReference type="Proteomes" id="UP001299235">
    <property type="component" value="Unassembled WGS sequence"/>
</dbReference>
<feature type="region of interest" description="Disordered" evidence="5">
    <location>
        <begin position="31"/>
        <end position="71"/>
    </location>
</feature>
<feature type="region of interest" description="Disordered" evidence="5">
    <location>
        <begin position="778"/>
        <end position="807"/>
    </location>
</feature>
<gene>
    <name evidence="8" type="ORF">LKD42_08650</name>
</gene>
<keyword evidence="4" id="KW-0572">Peptidoglycan-anchor</keyword>
<organism evidence="8 9">
    <name type="scientific">Hominisplanchenecus faecis</name>
    <dbReference type="NCBI Taxonomy" id="2885351"/>
    <lineage>
        <taxon>Bacteria</taxon>
        <taxon>Bacillati</taxon>
        <taxon>Bacillota</taxon>
        <taxon>Clostridia</taxon>
        <taxon>Lachnospirales</taxon>
        <taxon>Lachnospiraceae</taxon>
        <taxon>Hominisplanchenecus</taxon>
    </lineage>
</organism>
<feature type="compositionally biased region" description="Basic and acidic residues" evidence="5">
    <location>
        <begin position="58"/>
        <end position="71"/>
    </location>
</feature>
<evidence type="ECO:0000313" key="8">
    <source>
        <dbReference type="EMBL" id="MCC2149322.1"/>
    </source>
</evidence>
<reference evidence="8 9" key="1">
    <citation type="submission" date="2021-10" db="EMBL/GenBank/DDBJ databases">
        <title>Anaerobic single-cell dispensing facilitates the cultivation of human gut bacteria.</title>
        <authorList>
            <person name="Afrizal A."/>
        </authorList>
    </citation>
    <scope>NUCLEOTIDE SEQUENCE [LARGE SCALE GENOMIC DNA]</scope>
    <source>
        <strain evidence="8 9">CLA-AA-H246</strain>
    </source>
</reference>
<evidence type="ECO:0000256" key="6">
    <source>
        <dbReference type="SAM" id="SignalP"/>
    </source>
</evidence>
<proteinExistence type="predicted"/>